<proteinExistence type="predicted"/>
<dbReference type="RefSeq" id="XP_009154696.1">
    <property type="nucleotide sequence ID" value="XM_009156448.1"/>
</dbReference>
<dbReference type="HOGENOM" id="CLU_1562881_0_0_1"/>
<accession>H6BST0</accession>
<gene>
    <name evidence="1" type="ORF">HMPREF1120_02406</name>
</gene>
<dbReference type="EMBL" id="JH226131">
    <property type="protein sequence ID" value="EHY54234.1"/>
    <property type="molecule type" value="Genomic_DNA"/>
</dbReference>
<dbReference type="EMBL" id="JH226131">
    <property type="protein sequence ID" value="EHY54235.1"/>
    <property type="molecule type" value="Genomic_DNA"/>
</dbReference>
<name>H6BST0_EXODN</name>
<dbReference type="GeneID" id="20307045"/>
<evidence type="ECO:0000313" key="1">
    <source>
        <dbReference type="EMBL" id="EHY54235.1"/>
    </source>
</evidence>
<sequence>MWLRGSSRQGTGIWRRWKPKWKERQASGTTNRPMCDRFKFDSRTTRWFNWIHFCAFFSRRPCTVSPVVQLGRYSTTHPQTQIRGTRIYRLCHHMSLCSIEPPRPERTAARDDESSRLCRSRTILPARCSPTATAMARPWPLSQYRRPTVWFLLGELRHPNAVRIMTSATMI</sequence>
<reference evidence="1" key="1">
    <citation type="submission" date="2011-07" db="EMBL/GenBank/DDBJ databases">
        <title>The Genome Sequence of Exophiala (Wangiella) dermatitidis NIH/UT8656.</title>
        <authorList>
            <consortium name="The Broad Institute Genome Sequencing Platform"/>
            <person name="Cuomo C."/>
            <person name="Wang Z."/>
            <person name="Hunicke-Smith S."/>
            <person name="Szanislo P.J."/>
            <person name="Earl A."/>
            <person name="Young S.K."/>
            <person name="Zeng Q."/>
            <person name="Gargeya S."/>
            <person name="Fitzgerald M."/>
            <person name="Haas B."/>
            <person name="Abouelleil A."/>
            <person name="Alvarado L."/>
            <person name="Arachchi H.M."/>
            <person name="Berlin A."/>
            <person name="Brown A."/>
            <person name="Chapman S.B."/>
            <person name="Chen Z."/>
            <person name="Dunbar C."/>
            <person name="Freedman E."/>
            <person name="Gearin G."/>
            <person name="Gellesch M."/>
            <person name="Goldberg J."/>
            <person name="Griggs A."/>
            <person name="Gujja S."/>
            <person name="Heiman D."/>
            <person name="Howarth C."/>
            <person name="Larson L."/>
            <person name="Lui A."/>
            <person name="MacDonald P.J.P."/>
            <person name="Montmayeur A."/>
            <person name="Murphy C."/>
            <person name="Neiman D."/>
            <person name="Pearson M."/>
            <person name="Priest M."/>
            <person name="Roberts A."/>
            <person name="Saif S."/>
            <person name="Shea T."/>
            <person name="Shenoy N."/>
            <person name="Sisk P."/>
            <person name="Stolte C."/>
            <person name="Sykes S."/>
            <person name="Wortman J."/>
            <person name="Nusbaum C."/>
            <person name="Birren B."/>
        </authorList>
    </citation>
    <scope>NUCLEOTIDE SEQUENCE</scope>
    <source>
        <strain evidence="1">NIH/UT8656</strain>
    </source>
</reference>
<dbReference type="RefSeq" id="XP_009154695.1">
    <property type="nucleotide sequence ID" value="XM_009156447.1"/>
</dbReference>
<protein>
    <submittedName>
        <fullName evidence="1">Uncharacterized protein</fullName>
    </submittedName>
</protein>
<keyword evidence="2" id="KW-1185">Reference proteome</keyword>
<dbReference type="Proteomes" id="UP000007304">
    <property type="component" value="Unassembled WGS sequence"/>
</dbReference>
<organism evidence="1 2">
    <name type="scientific">Exophiala dermatitidis (strain ATCC 34100 / CBS 525.76 / NIH/UT8656)</name>
    <name type="common">Black yeast</name>
    <name type="synonym">Wangiella dermatitidis</name>
    <dbReference type="NCBI Taxonomy" id="858893"/>
    <lineage>
        <taxon>Eukaryota</taxon>
        <taxon>Fungi</taxon>
        <taxon>Dikarya</taxon>
        <taxon>Ascomycota</taxon>
        <taxon>Pezizomycotina</taxon>
        <taxon>Eurotiomycetes</taxon>
        <taxon>Chaetothyriomycetidae</taxon>
        <taxon>Chaetothyriales</taxon>
        <taxon>Herpotrichiellaceae</taxon>
        <taxon>Exophiala</taxon>
    </lineage>
</organism>
<evidence type="ECO:0000313" key="2">
    <source>
        <dbReference type="Proteomes" id="UP000007304"/>
    </source>
</evidence>
<dbReference type="VEuPathDB" id="FungiDB:HMPREF1120_02406"/>
<dbReference type="AlphaFoldDB" id="H6BST0"/>